<comment type="domain">
    <text evidence="14">The last Arg residue of the ACP-binding site is essential for the weak association between ACP/AcpP and FabH.</text>
</comment>
<keyword evidence="5 14" id="KW-0808">Transferase</keyword>
<keyword evidence="4 14" id="KW-0444">Lipid biosynthesis</keyword>
<keyword evidence="6 14" id="KW-0276">Fatty acid metabolism</keyword>
<evidence type="ECO:0000256" key="3">
    <source>
        <dbReference type="ARBA" id="ARBA00022490"/>
    </source>
</evidence>
<feature type="domain" description="Beta-ketoacyl-[acyl-carrier-protein] synthase III N-terminal" evidence="16">
    <location>
        <begin position="105"/>
        <end position="181"/>
    </location>
</feature>
<evidence type="ECO:0000313" key="17">
    <source>
        <dbReference type="EMBL" id="MBU9738170.1"/>
    </source>
</evidence>
<dbReference type="InterPro" id="IPR016039">
    <property type="entry name" value="Thiolase-like"/>
</dbReference>
<evidence type="ECO:0000256" key="1">
    <source>
        <dbReference type="ARBA" id="ARBA00005194"/>
    </source>
</evidence>
<feature type="domain" description="Beta-ketoacyl-[acyl-carrier-protein] synthase III C-terminal" evidence="15">
    <location>
        <begin position="234"/>
        <end position="321"/>
    </location>
</feature>
<keyword evidence="8 14" id="KW-0275">Fatty acid biosynthesis</keyword>
<keyword evidence="3 14" id="KW-0963">Cytoplasm</keyword>
<comment type="subunit">
    <text evidence="14">Homodimer.</text>
</comment>
<dbReference type="Pfam" id="PF08541">
    <property type="entry name" value="ACP_syn_III_C"/>
    <property type="match status" value="1"/>
</dbReference>
<evidence type="ECO:0000256" key="12">
    <source>
        <dbReference type="ARBA" id="ARBA00052467"/>
    </source>
</evidence>
<dbReference type="RefSeq" id="WP_238722445.1">
    <property type="nucleotide sequence ID" value="NZ_JAHQCW010000030.1"/>
</dbReference>
<dbReference type="EC" id="2.3.1.180" evidence="14"/>
<gene>
    <name evidence="14" type="primary">fabH</name>
    <name evidence="17" type="ORF">KTH89_16630</name>
</gene>
<proteinExistence type="inferred from homology"/>
<dbReference type="GO" id="GO:0006633">
    <property type="term" value="P:fatty acid biosynthetic process"/>
    <property type="evidence" value="ECO:0007669"/>
    <property type="project" value="UniProtKB-UniRule"/>
</dbReference>
<dbReference type="InterPro" id="IPR013751">
    <property type="entry name" value="ACP_syn_III_N"/>
</dbReference>
<keyword evidence="18" id="KW-1185">Reference proteome</keyword>
<dbReference type="NCBIfam" id="NF006829">
    <property type="entry name" value="PRK09352.1"/>
    <property type="match status" value="1"/>
</dbReference>
<comment type="subcellular location">
    <subcellularLocation>
        <location evidence="14">Cytoplasm</location>
    </subcellularLocation>
</comment>
<dbReference type="GO" id="GO:0005737">
    <property type="term" value="C:cytoplasm"/>
    <property type="evidence" value="ECO:0007669"/>
    <property type="project" value="UniProtKB-SubCell"/>
</dbReference>
<comment type="similarity">
    <text evidence="2 14">Belongs to the thiolase-like superfamily. FabH family.</text>
</comment>
<feature type="active site" evidence="14">
    <location>
        <position position="278"/>
    </location>
</feature>
<accession>A0A949JZP1</accession>
<evidence type="ECO:0000256" key="7">
    <source>
        <dbReference type="ARBA" id="ARBA00023098"/>
    </source>
</evidence>
<feature type="region of interest" description="ACP-binding" evidence="14">
    <location>
        <begin position="249"/>
        <end position="253"/>
    </location>
</feature>
<evidence type="ECO:0000256" key="10">
    <source>
        <dbReference type="ARBA" id="ARBA00051096"/>
    </source>
</evidence>
<comment type="catalytic activity">
    <reaction evidence="12">
        <text>2-methylpropanoyl-CoA + malonyl-[ACP] + H(+) = 4-methyl-3-oxopentanoyl-[ACP] + CO2 + CoA</text>
        <dbReference type="Rhea" id="RHEA:42268"/>
        <dbReference type="Rhea" id="RHEA-COMP:9623"/>
        <dbReference type="Rhea" id="RHEA-COMP:9940"/>
        <dbReference type="ChEBI" id="CHEBI:15378"/>
        <dbReference type="ChEBI" id="CHEBI:16526"/>
        <dbReference type="ChEBI" id="CHEBI:57287"/>
        <dbReference type="ChEBI" id="CHEBI:57338"/>
        <dbReference type="ChEBI" id="CHEBI:78449"/>
        <dbReference type="ChEBI" id="CHEBI:78820"/>
        <dbReference type="EC" id="2.3.1.300"/>
    </reaction>
    <physiologicalReaction direction="left-to-right" evidence="12">
        <dbReference type="Rhea" id="RHEA:42269"/>
    </physiologicalReaction>
</comment>
<comment type="pathway">
    <text evidence="1 14">Lipid metabolism; fatty acid biosynthesis.</text>
</comment>
<comment type="caution">
    <text evidence="17">The sequence shown here is derived from an EMBL/GenBank/DDBJ whole genome shotgun (WGS) entry which is preliminary data.</text>
</comment>
<evidence type="ECO:0000256" key="5">
    <source>
        <dbReference type="ARBA" id="ARBA00022679"/>
    </source>
</evidence>
<feature type="active site" evidence="14">
    <location>
        <position position="248"/>
    </location>
</feature>
<evidence type="ECO:0000256" key="14">
    <source>
        <dbReference type="HAMAP-Rule" id="MF_01815"/>
    </source>
</evidence>
<dbReference type="EMBL" id="JAHQCW010000030">
    <property type="protein sequence ID" value="MBU9738170.1"/>
    <property type="molecule type" value="Genomic_DNA"/>
</dbReference>
<dbReference type="FunFam" id="3.40.47.10:FF:000004">
    <property type="entry name" value="3-oxoacyl-[acyl-carrier-protein] synthase 3"/>
    <property type="match status" value="1"/>
</dbReference>
<reference evidence="17" key="1">
    <citation type="submission" date="2021-06" db="EMBL/GenBank/DDBJ databases">
        <title>Description of novel taxa of the family Lachnospiraceae.</title>
        <authorList>
            <person name="Chaplin A.V."/>
            <person name="Sokolova S.R."/>
            <person name="Pikina A.P."/>
            <person name="Korzhanova M."/>
            <person name="Belova V."/>
            <person name="Korostin D."/>
            <person name="Efimov B.A."/>
        </authorList>
    </citation>
    <scope>NUCLEOTIDE SEQUENCE</scope>
    <source>
        <strain evidence="17">ASD5720</strain>
    </source>
</reference>
<sequence length="321" mass="34719">MTSRIIGTGSYVPEHSFTNTDMEKLVDTSDEWIAGRTGIRARRLVKEETTVSMAAEAGRLALEDSGTDPSELELIIVATCSTEEVMPNTACRVQQKLGAVHAVGFDLNAACSGFLFALHTAHAYLQAGICKNALVIGAESLSRLLDWTDRGTCVLFGDGAGAVVLHQEETGILGLSQFSDGSRGDVLTCGNPQNCNPLQEARESRPGKIAMDGQEVFKFAVRQVPACITGLLNHYGCGKDEIQYFILHQANARIIRSVAKRLAVPEERFPMNMEQYGNTSAASIPMLLDELNRAGRLKRGDRLVLSGFGAGLTWGACLLIW</sequence>
<dbReference type="AlphaFoldDB" id="A0A949JZP1"/>
<dbReference type="Proteomes" id="UP000712157">
    <property type="component" value="Unassembled WGS sequence"/>
</dbReference>
<feature type="active site" evidence="14">
    <location>
        <position position="111"/>
    </location>
</feature>
<evidence type="ECO:0000256" key="13">
    <source>
        <dbReference type="ARBA" id="ARBA00052985"/>
    </source>
</evidence>
<keyword evidence="14" id="KW-0511">Multifunctional enzyme</keyword>
<organism evidence="17 18">
    <name type="scientific">Diplocloster agilis</name>
    <dbReference type="NCBI Taxonomy" id="2850323"/>
    <lineage>
        <taxon>Bacteria</taxon>
        <taxon>Bacillati</taxon>
        <taxon>Bacillota</taxon>
        <taxon>Clostridia</taxon>
        <taxon>Lachnospirales</taxon>
        <taxon>Lachnospiraceae</taxon>
        <taxon>Diplocloster</taxon>
    </lineage>
</organism>
<dbReference type="HAMAP" id="MF_01815">
    <property type="entry name" value="FabH"/>
    <property type="match status" value="1"/>
</dbReference>
<comment type="catalytic activity">
    <reaction evidence="13">
        <text>3-methylbutanoyl-CoA + malonyl-[ACP] + H(+) = 5-methyl-3-oxohexanoyl-[ACP] + CO2 + CoA</text>
        <dbReference type="Rhea" id="RHEA:42272"/>
        <dbReference type="Rhea" id="RHEA-COMP:9623"/>
        <dbReference type="Rhea" id="RHEA-COMP:9941"/>
        <dbReference type="ChEBI" id="CHEBI:15378"/>
        <dbReference type="ChEBI" id="CHEBI:16526"/>
        <dbReference type="ChEBI" id="CHEBI:57287"/>
        <dbReference type="ChEBI" id="CHEBI:57345"/>
        <dbReference type="ChEBI" id="CHEBI:78449"/>
        <dbReference type="ChEBI" id="CHEBI:78822"/>
        <dbReference type="EC" id="2.3.1.300"/>
    </reaction>
    <physiologicalReaction direction="left-to-right" evidence="13">
        <dbReference type="Rhea" id="RHEA:42273"/>
    </physiologicalReaction>
</comment>
<evidence type="ECO:0000256" key="11">
    <source>
        <dbReference type="ARBA" id="ARBA00052407"/>
    </source>
</evidence>
<name>A0A949JZP1_9FIRM</name>
<dbReference type="SUPFAM" id="SSF53901">
    <property type="entry name" value="Thiolase-like"/>
    <property type="match status" value="1"/>
</dbReference>
<dbReference type="InterPro" id="IPR013747">
    <property type="entry name" value="ACP_syn_III_C"/>
</dbReference>
<dbReference type="PANTHER" id="PTHR34069">
    <property type="entry name" value="3-OXOACYL-[ACYL-CARRIER-PROTEIN] SYNTHASE 3"/>
    <property type="match status" value="1"/>
</dbReference>
<keyword evidence="9 14" id="KW-0012">Acyltransferase</keyword>
<evidence type="ECO:0000256" key="2">
    <source>
        <dbReference type="ARBA" id="ARBA00008642"/>
    </source>
</evidence>
<dbReference type="Gene3D" id="3.40.47.10">
    <property type="match status" value="1"/>
</dbReference>
<keyword evidence="7 14" id="KW-0443">Lipid metabolism</keyword>
<evidence type="ECO:0000256" key="6">
    <source>
        <dbReference type="ARBA" id="ARBA00022832"/>
    </source>
</evidence>
<dbReference type="GO" id="GO:0004315">
    <property type="term" value="F:3-oxoacyl-[acyl-carrier-protein] synthase activity"/>
    <property type="evidence" value="ECO:0007669"/>
    <property type="project" value="InterPro"/>
</dbReference>
<dbReference type="CDD" id="cd00830">
    <property type="entry name" value="KAS_III"/>
    <property type="match status" value="1"/>
</dbReference>
<evidence type="ECO:0000256" key="9">
    <source>
        <dbReference type="ARBA" id="ARBA00023315"/>
    </source>
</evidence>
<dbReference type="GO" id="GO:0044550">
    <property type="term" value="P:secondary metabolite biosynthetic process"/>
    <property type="evidence" value="ECO:0007669"/>
    <property type="project" value="TreeGrafter"/>
</dbReference>
<protein>
    <recommendedName>
        <fullName evidence="14">Beta-ketoacyl-[acyl-carrier-protein] synthase III</fullName>
        <shortName evidence="14">Beta-ketoacyl-ACP synthase III</shortName>
        <shortName evidence="14">KAS III</shortName>
        <ecNumber evidence="14">2.3.1.180</ecNumber>
    </recommendedName>
    <alternativeName>
        <fullName evidence="14">3-oxoacyl-[acyl-carrier-protein] synthase 3</fullName>
    </alternativeName>
    <alternativeName>
        <fullName evidence="14">3-oxoacyl-[acyl-carrier-protein] synthase III</fullName>
    </alternativeName>
</protein>
<dbReference type="NCBIfam" id="TIGR00747">
    <property type="entry name" value="fabH"/>
    <property type="match status" value="1"/>
</dbReference>
<evidence type="ECO:0000259" key="15">
    <source>
        <dbReference type="Pfam" id="PF08541"/>
    </source>
</evidence>
<dbReference type="PANTHER" id="PTHR34069:SF2">
    <property type="entry name" value="BETA-KETOACYL-[ACYL-CARRIER-PROTEIN] SYNTHASE III"/>
    <property type="match status" value="1"/>
</dbReference>
<dbReference type="GO" id="GO:0033818">
    <property type="term" value="F:beta-ketoacyl-acyl-carrier-protein synthase III activity"/>
    <property type="evidence" value="ECO:0007669"/>
    <property type="project" value="UniProtKB-UniRule"/>
</dbReference>
<evidence type="ECO:0000256" key="4">
    <source>
        <dbReference type="ARBA" id="ARBA00022516"/>
    </source>
</evidence>
<comment type="function">
    <text evidence="14">Catalyzes the condensation reaction of fatty acid synthesis by the addition to an acyl acceptor of two carbons from malonyl-ACP. Catalyzes the first condensation reaction which initiates fatty acid synthesis and may therefore play a role in governing the total rate of fatty acid production. Possesses both acetoacetyl-ACP synthase and acetyl transacylase activities. Its substrate specificity determines the biosynthesis of branched-chain and/or straight-chain of fatty acids.</text>
</comment>
<comment type="catalytic activity">
    <reaction evidence="10">
        <text>malonyl-[ACP] + acetyl-CoA + H(+) = 3-oxobutanoyl-[ACP] + CO2 + CoA</text>
        <dbReference type="Rhea" id="RHEA:12080"/>
        <dbReference type="Rhea" id="RHEA-COMP:9623"/>
        <dbReference type="Rhea" id="RHEA-COMP:9625"/>
        <dbReference type="ChEBI" id="CHEBI:15378"/>
        <dbReference type="ChEBI" id="CHEBI:16526"/>
        <dbReference type="ChEBI" id="CHEBI:57287"/>
        <dbReference type="ChEBI" id="CHEBI:57288"/>
        <dbReference type="ChEBI" id="CHEBI:78449"/>
        <dbReference type="ChEBI" id="CHEBI:78450"/>
        <dbReference type="EC" id="2.3.1.180"/>
    </reaction>
    <physiologicalReaction direction="left-to-right" evidence="10">
        <dbReference type="Rhea" id="RHEA:12081"/>
    </physiologicalReaction>
</comment>
<dbReference type="InterPro" id="IPR004655">
    <property type="entry name" value="FabH"/>
</dbReference>
<dbReference type="Pfam" id="PF08545">
    <property type="entry name" value="ACP_syn_III"/>
    <property type="match status" value="1"/>
</dbReference>
<evidence type="ECO:0000259" key="16">
    <source>
        <dbReference type="Pfam" id="PF08545"/>
    </source>
</evidence>
<evidence type="ECO:0000313" key="18">
    <source>
        <dbReference type="Proteomes" id="UP000712157"/>
    </source>
</evidence>
<comment type="catalytic activity">
    <reaction evidence="11">
        <text>(2S)-2-methylbutanoyl-CoA + malonyl-[ACP] + H(+) = (4S)-4-methyl-3-oxohexanoyl-[ACP] + CO2 + CoA</text>
        <dbReference type="Rhea" id="RHEA:42276"/>
        <dbReference type="Rhea" id="RHEA-COMP:9623"/>
        <dbReference type="Rhea" id="RHEA-COMP:17148"/>
        <dbReference type="ChEBI" id="CHEBI:15378"/>
        <dbReference type="ChEBI" id="CHEBI:16526"/>
        <dbReference type="ChEBI" id="CHEBI:57287"/>
        <dbReference type="ChEBI" id="CHEBI:78449"/>
        <dbReference type="ChEBI" id="CHEBI:88166"/>
        <dbReference type="ChEBI" id="CHEBI:167462"/>
        <dbReference type="EC" id="2.3.1.300"/>
    </reaction>
    <physiologicalReaction direction="left-to-right" evidence="11">
        <dbReference type="Rhea" id="RHEA:42277"/>
    </physiologicalReaction>
</comment>
<evidence type="ECO:0000256" key="8">
    <source>
        <dbReference type="ARBA" id="ARBA00023160"/>
    </source>
</evidence>